<feature type="compositionally biased region" description="Polar residues" evidence="1">
    <location>
        <begin position="38"/>
        <end position="49"/>
    </location>
</feature>
<comment type="caution">
    <text evidence="2">The sequence shown here is derived from an EMBL/GenBank/DDBJ whole genome shotgun (WGS) entry which is preliminary data.</text>
</comment>
<gene>
    <name evidence="2" type="ORF">IFR04_014031</name>
</gene>
<evidence type="ECO:0008006" key="4">
    <source>
        <dbReference type="Google" id="ProtNLM"/>
    </source>
</evidence>
<dbReference type="EMBL" id="JAFJYH010000351">
    <property type="protein sequence ID" value="KAG4412823.1"/>
    <property type="molecule type" value="Genomic_DNA"/>
</dbReference>
<dbReference type="PANTHER" id="PTHR43591">
    <property type="entry name" value="METHYLTRANSFERASE"/>
    <property type="match status" value="1"/>
</dbReference>
<dbReference type="SUPFAM" id="SSF53335">
    <property type="entry name" value="S-adenosyl-L-methionine-dependent methyltransferases"/>
    <property type="match status" value="1"/>
</dbReference>
<dbReference type="PANTHER" id="PTHR43591:SF10">
    <property type="entry name" value="ABC TRANSMEMBRANE TYPE-1 DOMAIN-CONTAINING PROTEIN-RELATED"/>
    <property type="match status" value="1"/>
</dbReference>
<reference evidence="2" key="1">
    <citation type="submission" date="2021-02" db="EMBL/GenBank/DDBJ databases">
        <title>Genome sequence Cadophora malorum strain M34.</title>
        <authorList>
            <person name="Stefanovic E."/>
            <person name="Vu D."/>
            <person name="Scully C."/>
            <person name="Dijksterhuis J."/>
            <person name="Roader J."/>
            <person name="Houbraken J."/>
        </authorList>
    </citation>
    <scope>NUCLEOTIDE SEQUENCE</scope>
    <source>
        <strain evidence="2">M34</strain>
    </source>
</reference>
<evidence type="ECO:0000313" key="3">
    <source>
        <dbReference type="Proteomes" id="UP000664132"/>
    </source>
</evidence>
<dbReference type="CDD" id="cd02440">
    <property type="entry name" value="AdoMet_MTases"/>
    <property type="match status" value="1"/>
</dbReference>
<protein>
    <recommendedName>
        <fullName evidence="4">S-adenosyl-L-methionine-dependent methyltransferase</fullName>
    </recommendedName>
</protein>
<evidence type="ECO:0000313" key="2">
    <source>
        <dbReference type="EMBL" id="KAG4412823.1"/>
    </source>
</evidence>
<dbReference type="Pfam" id="PF13489">
    <property type="entry name" value="Methyltransf_23"/>
    <property type="match status" value="1"/>
</dbReference>
<organism evidence="2 3">
    <name type="scientific">Cadophora malorum</name>
    <dbReference type="NCBI Taxonomy" id="108018"/>
    <lineage>
        <taxon>Eukaryota</taxon>
        <taxon>Fungi</taxon>
        <taxon>Dikarya</taxon>
        <taxon>Ascomycota</taxon>
        <taxon>Pezizomycotina</taxon>
        <taxon>Leotiomycetes</taxon>
        <taxon>Helotiales</taxon>
        <taxon>Ploettnerulaceae</taxon>
        <taxon>Cadophora</taxon>
    </lineage>
</organism>
<sequence length="397" mass="43854">MPTEDSSHGGSKELEATTNQALPKSTTTSPPHSPRSPQENPSPSATASPTVEAASAPQASSNSAIEVGDGLEPTEEDFEVESDADTGYGDDGSSFDASLSSSVRAGVIENGLRYHGFRKDRTYYPFPNDENEQNRDDMKHAMTGMMMGGKLHFAPIGDSPQSILDLGTGSGIWAIEMGDKYPSAAVQGVDLSPIQPPFVPPNVKFMIDDIEDDWLYPEDHFDYIHCRHVTQTIKNRPRLMEQAFRHTKPGGYLEFQEIVFYTFCDDGSMTDPYPMRDFMDNLNVGIAKLGGDNLNALKLADEMRAAGFVDVQDIALKLPLGVWPKNKEYKLAGLYWRENISEGIRNIASRAFVSGLGWSVEALEVFLVDVRKSLYDSSKHVYFPLRIITGRKPLVSE</sequence>
<feature type="compositionally biased region" description="Low complexity" evidence="1">
    <location>
        <begin position="53"/>
        <end position="64"/>
    </location>
</feature>
<dbReference type="AlphaFoldDB" id="A0A8H7T5M6"/>
<feature type="compositionally biased region" description="Basic and acidic residues" evidence="1">
    <location>
        <begin position="1"/>
        <end position="15"/>
    </location>
</feature>
<feature type="region of interest" description="Disordered" evidence="1">
    <location>
        <begin position="1"/>
        <end position="98"/>
    </location>
</feature>
<keyword evidence="3" id="KW-1185">Reference proteome</keyword>
<dbReference type="OrthoDB" id="2013972at2759"/>
<proteinExistence type="predicted"/>
<dbReference type="Proteomes" id="UP000664132">
    <property type="component" value="Unassembled WGS sequence"/>
</dbReference>
<dbReference type="Gene3D" id="3.40.50.150">
    <property type="entry name" value="Vaccinia Virus protein VP39"/>
    <property type="match status" value="1"/>
</dbReference>
<evidence type="ECO:0000256" key="1">
    <source>
        <dbReference type="SAM" id="MobiDB-lite"/>
    </source>
</evidence>
<accession>A0A8H7T5M6</accession>
<feature type="compositionally biased region" description="Acidic residues" evidence="1">
    <location>
        <begin position="72"/>
        <end position="84"/>
    </location>
</feature>
<name>A0A8H7T5M6_9HELO</name>
<dbReference type="InterPro" id="IPR029063">
    <property type="entry name" value="SAM-dependent_MTases_sf"/>
</dbReference>